<feature type="transmembrane region" description="Helical" evidence="1">
    <location>
        <begin position="832"/>
        <end position="850"/>
    </location>
</feature>
<dbReference type="EMBL" id="BLAX01000001">
    <property type="protein sequence ID" value="GET32971.1"/>
    <property type="molecule type" value="Genomic_DNA"/>
</dbReference>
<protein>
    <recommendedName>
        <fullName evidence="2">CAAX prenyl protease 2/Lysostaphin resistance protein A-like domain-containing protein</fullName>
    </recommendedName>
</protein>
<dbReference type="Pfam" id="PF02517">
    <property type="entry name" value="Rce1-like"/>
    <property type="match status" value="1"/>
</dbReference>
<accession>A0A5M4AZ97</accession>
<dbReference type="RefSeq" id="WP_025862850.1">
    <property type="nucleotide sequence ID" value="NZ_BLAX01000001.1"/>
</dbReference>
<proteinExistence type="predicted"/>
<organism evidence="3 4">
    <name type="scientific">Prolixibacter bellariivorans</name>
    <dbReference type="NCBI Taxonomy" id="314319"/>
    <lineage>
        <taxon>Bacteria</taxon>
        <taxon>Pseudomonadati</taxon>
        <taxon>Bacteroidota</taxon>
        <taxon>Bacteroidia</taxon>
        <taxon>Marinilabiliales</taxon>
        <taxon>Prolixibacteraceae</taxon>
        <taxon>Prolixibacter</taxon>
    </lineage>
</organism>
<feature type="transmembrane region" description="Helical" evidence="1">
    <location>
        <begin position="530"/>
        <end position="550"/>
    </location>
</feature>
<feature type="transmembrane region" description="Helical" evidence="1">
    <location>
        <begin position="244"/>
        <end position="265"/>
    </location>
</feature>
<name>A0A5M4AZ97_9BACT</name>
<evidence type="ECO:0000259" key="2">
    <source>
        <dbReference type="Pfam" id="PF02517"/>
    </source>
</evidence>
<feature type="transmembrane region" description="Helical" evidence="1">
    <location>
        <begin position="598"/>
        <end position="616"/>
    </location>
</feature>
<gene>
    <name evidence="3" type="ORF">PbJCM13498_18340</name>
</gene>
<evidence type="ECO:0000256" key="1">
    <source>
        <dbReference type="SAM" id="Phobius"/>
    </source>
</evidence>
<evidence type="ECO:0000313" key="3">
    <source>
        <dbReference type="EMBL" id="GET32971.1"/>
    </source>
</evidence>
<dbReference type="AlphaFoldDB" id="A0A5M4AZ97"/>
<feature type="transmembrane region" description="Helical" evidence="1">
    <location>
        <begin position="486"/>
        <end position="510"/>
    </location>
</feature>
<feature type="transmembrane region" description="Helical" evidence="1">
    <location>
        <begin position="977"/>
        <end position="1002"/>
    </location>
</feature>
<feature type="transmembrane region" description="Helical" evidence="1">
    <location>
        <begin position="365"/>
        <end position="390"/>
    </location>
</feature>
<feature type="transmembrane region" description="Helical" evidence="1">
    <location>
        <begin position="1088"/>
        <end position="1106"/>
    </location>
</feature>
<feature type="domain" description="CAAX prenyl protease 2/Lysostaphin resistance protein A-like" evidence="2">
    <location>
        <begin position="415"/>
        <end position="514"/>
    </location>
</feature>
<evidence type="ECO:0000313" key="4">
    <source>
        <dbReference type="Proteomes" id="UP000391834"/>
    </source>
</evidence>
<dbReference type="OrthoDB" id="1550341at2"/>
<feature type="transmembrane region" description="Helical" evidence="1">
    <location>
        <begin position="316"/>
        <end position="338"/>
    </location>
</feature>
<feature type="transmembrane region" description="Helical" evidence="1">
    <location>
        <begin position="1038"/>
        <end position="1056"/>
    </location>
</feature>
<dbReference type="InterPro" id="IPR003675">
    <property type="entry name" value="Rce1/LyrA-like_dom"/>
</dbReference>
<keyword evidence="1" id="KW-1133">Transmembrane helix</keyword>
<reference evidence="3 4" key="1">
    <citation type="submission" date="2019-10" db="EMBL/GenBank/DDBJ databases">
        <title>Prolixibacter strains distinguished by the presence of nitrate reductase genes were adept at nitrate-dependent anaerobic corrosion of metallic iron and carbon steel.</title>
        <authorList>
            <person name="Iino T."/>
            <person name="Shono N."/>
            <person name="Ito K."/>
            <person name="Nakamura R."/>
            <person name="Sueoka K."/>
            <person name="Harayama S."/>
            <person name="Ohkuma M."/>
        </authorList>
    </citation>
    <scope>NUCLEOTIDE SEQUENCE [LARGE SCALE GENOMIC DNA]</scope>
    <source>
        <strain evidence="3 4">JCM 13498</strain>
    </source>
</reference>
<feature type="transmembrane region" description="Helical" evidence="1">
    <location>
        <begin position="454"/>
        <end position="474"/>
    </location>
</feature>
<dbReference type="Proteomes" id="UP000391834">
    <property type="component" value="Unassembled WGS sequence"/>
</dbReference>
<feature type="transmembrane region" description="Helical" evidence="1">
    <location>
        <begin position="1014"/>
        <end position="1032"/>
    </location>
</feature>
<feature type="transmembrane region" description="Helical" evidence="1">
    <location>
        <begin position="897"/>
        <end position="928"/>
    </location>
</feature>
<comment type="caution">
    <text evidence="3">The sequence shown here is derived from an EMBL/GenBank/DDBJ whole genome shotgun (WGS) entry which is preliminary data.</text>
</comment>
<feature type="transmembrane region" description="Helical" evidence="1">
    <location>
        <begin position="1063"/>
        <end position="1082"/>
    </location>
</feature>
<feature type="transmembrane region" description="Helical" evidence="1">
    <location>
        <begin position="857"/>
        <end position="877"/>
    </location>
</feature>
<sequence length="1120" mass="127515">MDQFSLFRKPITWVILVLLSLGSGIFVYRNFEKANPLVHVDITMSRDSALAMASRMSQKLRIGPERFRQAASFTNDYRFQNYIELEGGGLDTFSVVMQRGDYHPYRWVVRQFHEYNPREVMFRFTPEGKPYGFKETLPEDFKGAALDSARARYVAEESAEKDWYANLADYHLVEHSIEVLPSERIDHTFVYENDKKSIADGKYRLRLVVSGDRLTELTWFVKIPEAFDRKYEEMRSSNTTLSSIATLLMALLYGLGGIVIGLFFLMKRSYVLWRKAFIWGFSICFFSVFLVEANQFPLSWLYYETSTSASNFIARTLLYGFLSAIGMGALVSLSITAGEGMGRIAFPRHAQFWHVWSKRAGSSKLILGQTLGAYLFMVIVLAFDVAFYMFTTRNLGWWSPAGTLSDPDILATPFPWLSPFSISLQAGFWEEAMFRAIPLAGIVLLTRNWKSHRFWVILVLILQTVVFGLGHANYPNQPSYARVVEMLVPFVIFGIIYLQFGLLPVIITHYTVDVFWISLPLWVASSPGIWIDRLIIVLLFLTPLFIVLFFRVRNKKWTELPDTYRNWAWRPPEASEEEPIHRSMSPFAVETGSVKKPVFRWILPVAVFGVLLWAFFSRFNHDDESMTIKRKAALSIAQKEMAQRIPIDSAKWTVATTVRSGGTDHRFVWQEGGPDIYKQLLGSFLEPAHFMVRYMKTEGSVEERTEEFRIGISGNGELESYRHVFPEKWPGANLSRGEATELVDSLLHVEFQTRIFRLKEVSVTPEKLDKRTDWKFTYADTANYPLRTGEARFQIQLAGNKVAYFGRSIHVPEEWQRDLRDHESKLSVWRTISWLILVAVIIAGIVIGIVRWTKGYFSIRLFGIVTVFLTVVKLLAVANGWSRSLYAYPTGQDFGNYITVALIFQLLGPLFLALGMGVVAGMLPYTIVASERIDVSSRRQFGLGLLLAGIIALLRYFRPELAPYIPWFGAANDYIPWLGAVFHNIDNFILLPVFAWLITLGLNRITHMGKKRNAAGVMISLLMGLSITGSSLHQFAYMVPAGVVVGLMIWGVWYFAFRYSPSIIPVVMAGILVPEAVRQAVISAYPGAMTGEIVTLVVGLIIAIFWGREVRKITTQGDTV</sequence>
<feature type="transmembrane region" description="Helical" evidence="1">
    <location>
        <begin position="940"/>
        <end position="957"/>
    </location>
</feature>
<keyword evidence="1" id="KW-0812">Transmembrane</keyword>
<keyword evidence="1" id="KW-0472">Membrane</keyword>
<feature type="transmembrane region" description="Helical" evidence="1">
    <location>
        <begin position="277"/>
        <end position="296"/>
    </location>
</feature>
<keyword evidence="4" id="KW-1185">Reference proteome</keyword>